<sequence>MARLTLENLPSLVSLVLFFLLHFSHHVASDSTDEANALLKWAASLQNQEQFNLSSWPLLPTNATNSKPKTSPCTWLGIYCNRGERLFRLNLTNAGLNGMLHDLSFSSFPDLEFIDFSYNGLFGTIPLEITQLSKLRYLELSNNQLSGIIPSRIGLLTNLEILHLAENQLNGSIPEEIGDLTNLVELFMDTNRLEGSIPFTFGNLTKLTALFMYQNQLSGSIPSEIGNLKSLNWLSLFGNNLSGPIPKSLSGLSSLTVLHLYRNQLSGSIPEELGNLMSISDLELGVNQLNGSIPSSLGNLSKLQWLNLRANQLSGSIPASMGNLSELQWLNLRANQLSGSIPASMGNLSELQHLILSSNQLSGSIPASLITGALLCMLVVLFFRFQARKRGSKREVEMNSEGLLATSIFDGKTLYKEIIQATKNFHDMHCIGEGGFGKVYKAELPSGNTLAVKKFHSLNQDTEVEMNNMLDQRLSPPTHEVEDKLAFTVTLAFSCIRMNPQSRPAMQFVSQLL</sequence>
<evidence type="ECO:0000256" key="22">
    <source>
        <dbReference type="PROSITE-ProRule" id="PRU10141"/>
    </source>
</evidence>
<keyword evidence="11 24" id="KW-0732">Signal</keyword>
<dbReference type="SUPFAM" id="SSF52058">
    <property type="entry name" value="L domain-like"/>
    <property type="match status" value="1"/>
</dbReference>
<evidence type="ECO:0000259" key="26">
    <source>
        <dbReference type="Pfam" id="PF23598"/>
    </source>
</evidence>
<dbReference type="InterPro" id="IPR053211">
    <property type="entry name" value="DNA_repair-toleration"/>
</dbReference>
<comment type="catalytic activity">
    <reaction evidence="20">
        <text>L-threonyl-[protein] + ATP = O-phospho-L-threonyl-[protein] + ADP + H(+)</text>
        <dbReference type="Rhea" id="RHEA:46608"/>
        <dbReference type="Rhea" id="RHEA-COMP:11060"/>
        <dbReference type="Rhea" id="RHEA-COMP:11605"/>
        <dbReference type="ChEBI" id="CHEBI:15378"/>
        <dbReference type="ChEBI" id="CHEBI:30013"/>
        <dbReference type="ChEBI" id="CHEBI:30616"/>
        <dbReference type="ChEBI" id="CHEBI:61977"/>
        <dbReference type="ChEBI" id="CHEBI:456216"/>
        <dbReference type="EC" id="2.7.11.1"/>
    </reaction>
</comment>
<evidence type="ECO:0000256" key="13">
    <source>
        <dbReference type="ARBA" id="ARBA00022741"/>
    </source>
</evidence>
<evidence type="ECO:0000256" key="5">
    <source>
        <dbReference type="ARBA" id="ARBA00022475"/>
    </source>
</evidence>
<evidence type="ECO:0000256" key="23">
    <source>
        <dbReference type="SAM" id="Phobius"/>
    </source>
</evidence>
<feature type="chain" id="PRO_5025590390" description="non-specific serine/threonine protein kinase" evidence="24">
    <location>
        <begin position="30"/>
        <end position="513"/>
    </location>
</feature>
<dbReference type="InterPro" id="IPR003591">
    <property type="entry name" value="Leu-rich_rpt_typical-subtyp"/>
</dbReference>
<dbReference type="Pfam" id="PF00560">
    <property type="entry name" value="LRR_1"/>
    <property type="match status" value="2"/>
</dbReference>
<evidence type="ECO:0000256" key="17">
    <source>
        <dbReference type="ARBA" id="ARBA00023170"/>
    </source>
</evidence>
<dbReference type="InterPro" id="IPR017441">
    <property type="entry name" value="Protein_kinase_ATP_BS"/>
</dbReference>
<keyword evidence="16 23" id="KW-0472">Membrane</keyword>
<evidence type="ECO:0000256" key="24">
    <source>
        <dbReference type="SAM" id="SignalP"/>
    </source>
</evidence>
<protein>
    <recommendedName>
        <fullName evidence="4">non-specific serine/threonine protein kinase</fullName>
        <ecNumber evidence="4">2.7.11.1</ecNumber>
    </recommendedName>
</protein>
<dbReference type="SUPFAM" id="SSF56112">
    <property type="entry name" value="Protein kinase-like (PK-like)"/>
    <property type="match status" value="1"/>
</dbReference>
<evidence type="ECO:0000256" key="1">
    <source>
        <dbReference type="ARBA" id="ARBA00004191"/>
    </source>
</evidence>
<dbReference type="EC" id="2.7.11.1" evidence="4"/>
<evidence type="ECO:0000256" key="14">
    <source>
        <dbReference type="ARBA" id="ARBA00022840"/>
    </source>
</evidence>
<evidence type="ECO:0000256" key="21">
    <source>
        <dbReference type="ARBA" id="ARBA00048679"/>
    </source>
</evidence>
<evidence type="ECO:0000256" key="6">
    <source>
        <dbReference type="ARBA" id="ARBA00022512"/>
    </source>
</evidence>
<dbReference type="Gene3D" id="3.30.200.20">
    <property type="entry name" value="Phosphorylase Kinase, domain 1"/>
    <property type="match status" value="1"/>
</dbReference>
<keyword evidence="9" id="KW-0808">Transferase</keyword>
<comment type="caution">
    <text evidence="27">The sequence shown here is derived from an EMBL/GenBank/DDBJ whole genome shotgun (WGS) entry which is preliminary data.</text>
</comment>
<feature type="signal peptide" evidence="24">
    <location>
        <begin position="1"/>
        <end position="29"/>
    </location>
</feature>
<keyword evidence="15 23" id="KW-1133">Transmembrane helix</keyword>
<comment type="catalytic activity">
    <reaction evidence="21">
        <text>L-seryl-[protein] + ATP = O-phospho-L-seryl-[protein] + ADP + H(+)</text>
        <dbReference type="Rhea" id="RHEA:17989"/>
        <dbReference type="Rhea" id="RHEA-COMP:9863"/>
        <dbReference type="Rhea" id="RHEA-COMP:11604"/>
        <dbReference type="ChEBI" id="CHEBI:15378"/>
        <dbReference type="ChEBI" id="CHEBI:29999"/>
        <dbReference type="ChEBI" id="CHEBI:30616"/>
        <dbReference type="ChEBI" id="CHEBI:83421"/>
        <dbReference type="ChEBI" id="CHEBI:456216"/>
        <dbReference type="EC" id="2.7.11.1"/>
    </reaction>
</comment>
<dbReference type="PANTHER" id="PTHR48060">
    <property type="entry name" value="DNA DAMAGE-REPAIR/TOLERATION PROTEIN DRT100"/>
    <property type="match status" value="1"/>
</dbReference>
<dbReference type="PANTHER" id="PTHR48060:SF24">
    <property type="entry name" value="NON-SPECIFIC SERINE_THREONINE PROTEIN KINASE"/>
    <property type="match status" value="1"/>
</dbReference>
<evidence type="ECO:0000256" key="2">
    <source>
        <dbReference type="ARBA" id="ARBA00004251"/>
    </source>
</evidence>
<reference evidence="27 28" key="1">
    <citation type="journal article" date="2020" name="Mol. Plant">
        <title>The Chromosome-Based Rubber Tree Genome Provides New Insights into Spurge Genome Evolution and Rubber Biosynthesis.</title>
        <authorList>
            <person name="Liu J."/>
            <person name="Shi C."/>
            <person name="Shi C.C."/>
            <person name="Li W."/>
            <person name="Zhang Q.J."/>
            <person name="Zhang Y."/>
            <person name="Li K."/>
            <person name="Lu H.F."/>
            <person name="Shi C."/>
            <person name="Zhu S.T."/>
            <person name="Xiao Z.Y."/>
            <person name="Nan H."/>
            <person name="Yue Y."/>
            <person name="Zhu X.G."/>
            <person name="Wu Y."/>
            <person name="Hong X.N."/>
            <person name="Fan G.Y."/>
            <person name="Tong Y."/>
            <person name="Zhang D."/>
            <person name="Mao C.L."/>
            <person name="Liu Y.L."/>
            <person name="Hao S.J."/>
            <person name="Liu W.Q."/>
            <person name="Lv M.Q."/>
            <person name="Zhang H.B."/>
            <person name="Liu Y."/>
            <person name="Hu-Tang G.R."/>
            <person name="Wang J.P."/>
            <person name="Wang J.H."/>
            <person name="Sun Y.H."/>
            <person name="Ni S.B."/>
            <person name="Chen W.B."/>
            <person name="Zhang X.C."/>
            <person name="Jiao Y.N."/>
            <person name="Eichler E.E."/>
            <person name="Li G.H."/>
            <person name="Liu X."/>
            <person name="Gao L.Z."/>
        </authorList>
    </citation>
    <scope>NUCLEOTIDE SEQUENCE [LARGE SCALE GENOMIC DNA]</scope>
    <source>
        <strain evidence="28">cv. GT1</strain>
        <tissue evidence="27">Leaf</tissue>
    </source>
</reference>
<evidence type="ECO:0000256" key="3">
    <source>
        <dbReference type="ARBA" id="ARBA00009592"/>
    </source>
</evidence>
<evidence type="ECO:0000256" key="11">
    <source>
        <dbReference type="ARBA" id="ARBA00022729"/>
    </source>
</evidence>
<dbReference type="Pfam" id="PF23598">
    <property type="entry name" value="LRR_14"/>
    <property type="match status" value="1"/>
</dbReference>
<evidence type="ECO:0000256" key="16">
    <source>
        <dbReference type="ARBA" id="ARBA00023136"/>
    </source>
</evidence>
<feature type="binding site" evidence="22">
    <location>
        <position position="454"/>
    </location>
    <ligand>
        <name>ATP</name>
        <dbReference type="ChEBI" id="CHEBI:30616"/>
    </ligand>
</feature>
<evidence type="ECO:0000256" key="8">
    <source>
        <dbReference type="ARBA" id="ARBA00022614"/>
    </source>
</evidence>
<dbReference type="Pfam" id="PF08263">
    <property type="entry name" value="LRRNT_2"/>
    <property type="match status" value="1"/>
</dbReference>
<keyword evidence="7" id="KW-0597">Phosphoprotein</keyword>
<dbReference type="FunFam" id="3.80.10.10:FF:000356">
    <property type="entry name" value="LRR receptor-like serine/threonine-protein kinase"/>
    <property type="match status" value="1"/>
</dbReference>
<keyword evidence="6" id="KW-0134">Cell wall</keyword>
<evidence type="ECO:0000256" key="10">
    <source>
        <dbReference type="ARBA" id="ARBA00022692"/>
    </source>
</evidence>
<dbReference type="EMBL" id="JAAGAX010000004">
    <property type="protein sequence ID" value="KAF2317407.1"/>
    <property type="molecule type" value="Genomic_DNA"/>
</dbReference>
<keyword evidence="17" id="KW-0675">Receptor</keyword>
<dbReference type="Pfam" id="PF13855">
    <property type="entry name" value="LRR_8"/>
    <property type="match status" value="1"/>
</dbReference>
<evidence type="ECO:0000313" key="28">
    <source>
        <dbReference type="Proteomes" id="UP000467840"/>
    </source>
</evidence>
<keyword evidence="8" id="KW-0433">Leucine-rich repeat</keyword>
<feature type="transmembrane region" description="Helical" evidence="23">
    <location>
        <begin position="365"/>
        <end position="385"/>
    </location>
</feature>
<dbReference type="InterPro" id="IPR001611">
    <property type="entry name" value="Leu-rich_rpt"/>
</dbReference>
<gene>
    <name evidence="27" type="ORF">GH714_021825</name>
</gene>
<dbReference type="InterPro" id="IPR032675">
    <property type="entry name" value="LRR_dom_sf"/>
</dbReference>
<dbReference type="GO" id="GO:0004674">
    <property type="term" value="F:protein serine/threonine kinase activity"/>
    <property type="evidence" value="ECO:0007669"/>
    <property type="project" value="UniProtKB-EC"/>
</dbReference>
<evidence type="ECO:0000256" key="12">
    <source>
        <dbReference type="ARBA" id="ARBA00022737"/>
    </source>
</evidence>
<dbReference type="Gene3D" id="3.80.10.10">
    <property type="entry name" value="Ribonuclease Inhibitor"/>
    <property type="match status" value="3"/>
</dbReference>
<evidence type="ECO:0000256" key="7">
    <source>
        <dbReference type="ARBA" id="ARBA00022553"/>
    </source>
</evidence>
<dbReference type="PROSITE" id="PS00107">
    <property type="entry name" value="PROTEIN_KINASE_ATP"/>
    <property type="match status" value="1"/>
</dbReference>
<keyword evidence="28" id="KW-1185">Reference proteome</keyword>
<keyword evidence="10 23" id="KW-0812">Transmembrane</keyword>
<evidence type="ECO:0000256" key="4">
    <source>
        <dbReference type="ARBA" id="ARBA00012513"/>
    </source>
</evidence>
<keyword evidence="6" id="KW-0964">Secreted</keyword>
<dbReference type="AlphaFoldDB" id="A0A6A6MWE8"/>
<dbReference type="InterPro" id="IPR011009">
    <property type="entry name" value="Kinase-like_dom_sf"/>
</dbReference>
<evidence type="ECO:0000259" key="25">
    <source>
        <dbReference type="Pfam" id="PF08263"/>
    </source>
</evidence>
<feature type="domain" description="Disease resistance R13L4/SHOC-2-like LRR" evidence="26">
    <location>
        <begin position="103"/>
        <end position="213"/>
    </location>
</feature>
<feature type="domain" description="Leucine-rich repeat-containing N-terminal plant-type" evidence="25">
    <location>
        <begin position="32"/>
        <end position="81"/>
    </location>
</feature>
<dbReference type="GO" id="GO:0005524">
    <property type="term" value="F:ATP binding"/>
    <property type="evidence" value="ECO:0007669"/>
    <property type="project" value="UniProtKB-UniRule"/>
</dbReference>
<dbReference type="InterPro" id="IPR013210">
    <property type="entry name" value="LRR_N_plant-typ"/>
</dbReference>
<evidence type="ECO:0000256" key="20">
    <source>
        <dbReference type="ARBA" id="ARBA00047899"/>
    </source>
</evidence>
<evidence type="ECO:0000256" key="18">
    <source>
        <dbReference type="ARBA" id="ARBA00023180"/>
    </source>
</evidence>
<organism evidence="27 28">
    <name type="scientific">Hevea brasiliensis</name>
    <name type="common">Para rubber tree</name>
    <name type="synonym">Siphonia brasiliensis</name>
    <dbReference type="NCBI Taxonomy" id="3981"/>
    <lineage>
        <taxon>Eukaryota</taxon>
        <taxon>Viridiplantae</taxon>
        <taxon>Streptophyta</taxon>
        <taxon>Embryophyta</taxon>
        <taxon>Tracheophyta</taxon>
        <taxon>Spermatophyta</taxon>
        <taxon>Magnoliopsida</taxon>
        <taxon>eudicotyledons</taxon>
        <taxon>Gunneridae</taxon>
        <taxon>Pentapetalae</taxon>
        <taxon>rosids</taxon>
        <taxon>fabids</taxon>
        <taxon>Malpighiales</taxon>
        <taxon>Euphorbiaceae</taxon>
        <taxon>Crotonoideae</taxon>
        <taxon>Micrandreae</taxon>
        <taxon>Hevea</taxon>
    </lineage>
</organism>
<dbReference type="InterPro" id="IPR055414">
    <property type="entry name" value="LRR_R13L4/SHOC2-like"/>
</dbReference>
<evidence type="ECO:0000313" key="27">
    <source>
        <dbReference type="EMBL" id="KAF2317407.1"/>
    </source>
</evidence>
<dbReference type="GO" id="GO:0005886">
    <property type="term" value="C:plasma membrane"/>
    <property type="evidence" value="ECO:0007669"/>
    <property type="project" value="UniProtKB-SubCell"/>
</dbReference>
<dbReference type="SMART" id="SM00369">
    <property type="entry name" value="LRR_TYP"/>
    <property type="match status" value="6"/>
</dbReference>
<dbReference type="PRINTS" id="PR00019">
    <property type="entry name" value="LEURICHRPT"/>
</dbReference>
<keyword evidence="14 22" id="KW-0067">ATP-binding</keyword>
<evidence type="ECO:0000256" key="15">
    <source>
        <dbReference type="ARBA" id="ARBA00022989"/>
    </source>
</evidence>
<dbReference type="Proteomes" id="UP000467840">
    <property type="component" value="Chromosome 6"/>
</dbReference>
<evidence type="ECO:0000256" key="19">
    <source>
        <dbReference type="ARBA" id="ARBA00038043"/>
    </source>
</evidence>
<evidence type="ECO:0000256" key="9">
    <source>
        <dbReference type="ARBA" id="ARBA00022679"/>
    </source>
</evidence>
<comment type="similarity">
    <text evidence="3">Belongs to the RLP family.</text>
</comment>
<comment type="similarity">
    <text evidence="19">Belongs to the polygalacturonase-inhibiting protein family.</text>
</comment>
<dbReference type="FunFam" id="3.80.10.10:FF:000416">
    <property type="entry name" value="Probable leucine-rich repeat receptor-like protein kinase At5g63930"/>
    <property type="match status" value="1"/>
</dbReference>
<keyword evidence="13 22" id="KW-0547">Nucleotide-binding</keyword>
<keyword evidence="12" id="KW-0677">Repeat</keyword>
<keyword evidence="18" id="KW-0325">Glycoprotein</keyword>
<keyword evidence="5" id="KW-1003">Cell membrane</keyword>
<proteinExistence type="inferred from homology"/>
<accession>A0A6A6MWE8</accession>
<name>A0A6A6MWE8_HEVBR</name>
<dbReference type="FunFam" id="3.80.10.10:FF:000400">
    <property type="entry name" value="Nuclear pore complex protein NUP107"/>
    <property type="match status" value="1"/>
</dbReference>
<comment type="subcellular location">
    <subcellularLocation>
        <location evidence="2">Cell membrane</location>
        <topology evidence="2">Single-pass type I membrane protein</topology>
    </subcellularLocation>
    <subcellularLocation>
        <location evidence="1">Secreted</location>
        <location evidence="1">Cell wall</location>
    </subcellularLocation>
</comment>